<evidence type="ECO:0000313" key="1">
    <source>
        <dbReference type="EMBL" id="AZS50415.1"/>
    </source>
</evidence>
<evidence type="ECO:0000313" key="2">
    <source>
        <dbReference type="Proteomes" id="UP000273143"/>
    </source>
</evidence>
<dbReference type="RefSeq" id="WP_127162751.1">
    <property type="nucleotide sequence ID" value="NZ_CP029822.1"/>
</dbReference>
<dbReference type="EMBL" id="CP029822">
    <property type="protein sequence ID" value="AZS50415.1"/>
    <property type="molecule type" value="Genomic_DNA"/>
</dbReference>
<reference evidence="2" key="1">
    <citation type="submission" date="2018-06" db="EMBL/GenBank/DDBJ databases">
        <title>Complete genome of Pseudomonas insecticola strain QZS01.</title>
        <authorList>
            <person name="Wang J."/>
            <person name="Su Q."/>
        </authorList>
    </citation>
    <scope>NUCLEOTIDE SEQUENCE [LARGE SCALE GENOMIC DNA]</scope>
    <source>
        <strain evidence="2">QZS01</strain>
    </source>
</reference>
<dbReference type="AlphaFoldDB" id="A0A3S9XDB9"/>
<gene>
    <name evidence="1" type="ORF">DM558_06330</name>
</gene>
<organism evidence="1 2">
    <name type="scientific">Entomomonas moraniae</name>
    <dbReference type="NCBI Taxonomy" id="2213226"/>
    <lineage>
        <taxon>Bacteria</taxon>
        <taxon>Pseudomonadati</taxon>
        <taxon>Pseudomonadota</taxon>
        <taxon>Gammaproteobacteria</taxon>
        <taxon>Pseudomonadales</taxon>
        <taxon>Pseudomonadaceae</taxon>
        <taxon>Entomomonas</taxon>
    </lineage>
</organism>
<dbReference type="KEGG" id="emo:DM558_06330"/>
<keyword evidence="2" id="KW-1185">Reference proteome</keyword>
<name>A0A3S9XDB9_9GAMM</name>
<accession>A0A3S9XDB9</accession>
<dbReference type="Proteomes" id="UP000273143">
    <property type="component" value="Chromosome"/>
</dbReference>
<protein>
    <submittedName>
        <fullName evidence="1">Uncharacterized protein</fullName>
    </submittedName>
</protein>
<sequence>MNNYTKLMALIMPAMAVRDIEMMNSLINEELTQKPIRSRKRAIGSAFNELGIMNFKNKKRNNKEAHMCGDRWLETGSPWKE</sequence>
<proteinExistence type="predicted"/>